<reference evidence="3" key="1">
    <citation type="submission" date="2020-07" db="EMBL/GenBank/DDBJ databases">
        <title>The High-quality genome of the commercially important snow crab, Chionoecetes opilio.</title>
        <authorList>
            <person name="Jeong J.-H."/>
            <person name="Ryu S."/>
        </authorList>
    </citation>
    <scope>NUCLEOTIDE SEQUENCE</scope>
    <source>
        <strain evidence="3">MADBK_172401_WGS</strain>
        <tissue evidence="3">Digestive gland</tissue>
    </source>
</reference>
<evidence type="ECO:0000256" key="1">
    <source>
        <dbReference type="SAM" id="MobiDB-lite"/>
    </source>
</evidence>
<dbReference type="EMBL" id="JACEEZ010008552">
    <property type="protein sequence ID" value="KAG0723211.1"/>
    <property type="molecule type" value="Genomic_DNA"/>
</dbReference>
<dbReference type="AlphaFoldDB" id="A0A8J5CWB6"/>
<comment type="caution">
    <text evidence="3">The sequence shown here is derived from an EMBL/GenBank/DDBJ whole genome shotgun (WGS) entry which is preliminary data.</text>
</comment>
<feature type="domain" description="Calponin-homology (CH)" evidence="2">
    <location>
        <begin position="164"/>
        <end position="233"/>
    </location>
</feature>
<dbReference type="FunFam" id="1.10.418.10:FF:000149">
    <property type="entry name" value="Smoothelin-like 1"/>
    <property type="match status" value="1"/>
</dbReference>
<dbReference type="PANTHER" id="PTHR23167">
    <property type="entry name" value="CALPONIN HOMOLOGY DOMAIN-CONTAINING PROTEIN DDB_G0272472-RELATED"/>
    <property type="match status" value="1"/>
</dbReference>
<proteinExistence type="predicted"/>
<feature type="compositionally biased region" description="Polar residues" evidence="1">
    <location>
        <begin position="13"/>
        <end position="23"/>
    </location>
</feature>
<gene>
    <name evidence="3" type="primary">SMTN</name>
    <name evidence="3" type="ORF">GWK47_043102</name>
</gene>
<accession>A0A8J5CWB6</accession>
<dbReference type="SUPFAM" id="SSF47576">
    <property type="entry name" value="Calponin-homology domain, CH-domain"/>
    <property type="match status" value="1"/>
</dbReference>
<dbReference type="Pfam" id="PF00307">
    <property type="entry name" value="CH"/>
    <property type="match status" value="1"/>
</dbReference>
<dbReference type="OrthoDB" id="10017054at2759"/>
<evidence type="ECO:0000259" key="2">
    <source>
        <dbReference type="PROSITE" id="PS50021"/>
    </source>
</evidence>
<dbReference type="Gene3D" id="1.10.418.10">
    <property type="entry name" value="Calponin-like domain"/>
    <property type="match status" value="1"/>
</dbReference>
<feature type="region of interest" description="Disordered" evidence="1">
    <location>
        <begin position="1"/>
        <end position="74"/>
    </location>
</feature>
<protein>
    <submittedName>
        <fullName evidence="3">Smoothelin</fullName>
    </submittedName>
</protein>
<dbReference type="InterPro" id="IPR001715">
    <property type="entry name" value="CH_dom"/>
</dbReference>
<dbReference type="InterPro" id="IPR050540">
    <property type="entry name" value="F-actin_Monoox_Mical"/>
</dbReference>
<dbReference type="PROSITE" id="PS50021">
    <property type="entry name" value="CH"/>
    <property type="match status" value="1"/>
</dbReference>
<keyword evidence="4" id="KW-1185">Reference proteome</keyword>
<evidence type="ECO:0000313" key="4">
    <source>
        <dbReference type="Proteomes" id="UP000770661"/>
    </source>
</evidence>
<organism evidence="3 4">
    <name type="scientific">Chionoecetes opilio</name>
    <name type="common">Atlantic snow crab</name>
    <name type="synonym">Cancer opilio</name>
    <dbReference type="NCBI Taxonomy" id="41210"/>
    <lineage>
        <taxon>Eukaryota</taxon>
        <taxon>Metazoa</taxon>
        <taxon>Ecdysozoa</taxon>
        <taxon>Arthropoda</taxon>
        <taxon>Crustacea</taxon>
        <taxon>Multicrustacea</taxon>
        <taxon>Malacostraca</taxon>
        <taxon>Eumalacostraca</taxon>
        <taxon>Eucarida</taxon>
        <taxon>Decapoda</taxon>
        <taxon>Pleocyemata</taxon>
        <taxon>Brachyura</taxon>
        <taxon>Eubrachyura</taxon>
        <taxon>Majoidea</taxon>
        <taxon>Majidae</taxon>
        <taxon>Chionoecetes</taxon>
    </lineage>
</organism>
<name>A0A8J5CWB6_CHIOP</name>
<dbReference type="InterPro" id="IPR036872">
    <property type="entry name" value="CH_dom_sf"/>
</dbReference>
<sequence>MACLVAGQGDKTAVSSFGNTTGDGKQGSYSQKTYSTSYSTSSSSSKAANFSSKTGDTKVVSPSRNSQKKWTEGVRIQSPNPQVEYTVSPPPLTPLPSFRYTLSQPIPSPPSPYVLPSHIIRLNANTVKAIILKFCQSGKGAPAAAAGGGAPLFQLSSQLTRSASTVKDMLLNWCQCRTRDYKGVKIENFSTSWNDGMAFCALVHHFYPDAFDFDALNPKNRRHNFELAFRTAE</sequence>
<feature type="compositionally biased region" description="Low complexity" evidence="1">
    <location>
        <begin position="28"/>
        <end position="53"/>
    </location>
</feature>
<dbReference type="PANTHER" id="PTHR23167:SF88">
    <property type="entry name" value="CALPONIN-HOMOLOGY (CH) DOMAIN-CONTAINING PROTEIN"/>
    <property type="match status" value="1"/>
</dbReference>
<evidence type="ECO:0000313" key="3">
    <source>
        <dbReference type="EMBL" id="KAG0723211.1"/>
    </source>
</evidence>
<dbReference type="Proteomes" id="UP000770661">
    <property type="component" value="Unassembled WGS sequence"/>
</dbReference>